<evidence type="ECO:0000256" key="2">
    <source>
        <dbReference type="ARBA" id="ARBA00023054"/>
    </source>
</evidence>
<dbReference type="AlphaFoldDB" id="A0A068WPH9"/>
<feature type="region of interest" description="Disordered" evidence="4">
    <location>
        <begin position="1"/>
        <end position="91"/>
    </location>
</feature>
<name>A0A068WPH9_ECHGR</name>
<keyword evidence="2 3" id="KW-0175">Coiled coil</keyword>
<reference evidence="7" key="3">
    <citation type="submission" date="2020-10" db="UniProtKB">
        <authorList>
            <consortium name="WormBaseParasite"/>
        </authorList>
    </citation>
    <scope>IDENTIFICATION</scope>
</reference>
<evidence type="ECO:0000313" key="5">
    <source>
        <dbReference type="EMBL" id="CDS19573.1"/>
    </source>
</evidence>
<evidence type="ECO:0000256" key="1">
    <source>
        <dbReference type="ARBA" id="ARBA00007525"/>
    </source>
</evidence>
<evidence type="ECO:0000313" key="7">
    <source>
        <dbReference type="WBParaSite" id="EgrG_000489200"/>
    </source>
</evidence>
<dbReference type="OrthoDB" id="5406014at2759"/>
<evidence type="ECO:0000256" key="3">
    <source>
        <dbReference type="SAM" id="Coils"/>
    </source>
</evidence>
<proteinExistence type="inferred from homology"/>
<evidence type="ECO:0000256" key="4">
    <source>
        <dbReference type="SAM" id="MobiDB-lite"/>
    </source>
</evidence>
<reference evidence="5" key="2">
    <citation type="submission" date="2014-06" db="EMBL/GenBank/DDBJ databases">
        <authorList>
            <person name="Aslett M."/>
        </authorList>
    </citation>
    <scope>NUCLEOTIDE SEQUENCE</scope>
</reference>
<sequence>MDQTTFENDSGMGNAFYGHNYHEMPERDSSVEIPRKNQGKYGSYSNPASPGYREMPPRDYSYNLQQGNTNGDNNGSGGGRPSAIYPPMPKKDYSNEMASGKAPTNESIDGDKLNQLIELINQMPKFNNAPPNVGTQSAINPHTAMETDIHNAHYLVPQLTFGPPNSDTVIVSNQRKKKFAWPKLRKGVCQQASCQSNVQLNVSSGRGYGMDMEPRCKCNSYCDMEYYSGDPNKSRGECCLKKICKMQNQMVPKIVMVPYGSSSTNINAGQETTSPSIGRRNVVAAPVSVGVDANSTANNNNNDSNKVDNGVNVDNQNTNTNCNGNVNNNNANNNGNGNNNNNANNANNGGTCVLTGDVASTVVGLNSIAAINGLCASVNALNGALGGLSGSIGNRNFGAGVGCMNGGFGVGGINGGMSGMYGDVCANAMNSGIGGGMEDMTSRFGRGSFGTSRMIGGGGGYTGGGASGGARVRSSRVYGGSYGNLNTALSGQSREPVFPASYSRYGTSNTGSAYDIRYIEPDMDDYRQRVREAEENAQRRRQELISKRDAEVAQKRQQAEYEVAQETARRKADAERRRNEEVQKKIAEAHCTRKRKEQELMQLFCQKLKVLRDLEAKKRAQYERALAEANQRGAPIRQQIALTQRCIQEMEAYKAHIQAQECERKSQLAMLSQQLESICVPAYHADTGSEKSLLAEFCQKLSVIKCEENEKVAAAENTPMPTYEIPQMPEIPIPEIPEIEPEPVAVPEYRAARVRHPSCQPICTSMTDLPSICCPPPQPICCPPIQPVCCPQPAYCCPMPTTTFGIMPISPVACYQPPPQPISYYCPPPPCCATYSQPLTPEPTCSPCSSSSCCKPKPCTKKPASSPCRTKTTCTPSCCQKTRTAPVRSKSSCCLARKPKDVCSEDECYELQPSDPCRRSSSCRSGTSCCLGSSCCCRRCGQPCRAGRRTCSSPRCSGSGYSPTREVVVCAEQPVTRTIEEPIEEFKPACEVADN</sequence>
<protein>
    <submittedName>
        <fullName evidence="5 7">Pfam-B_9399 and Pfam-B_2764 and Pfam-B_110 and Pfam-B_388 domain containing protein</fullName>
    </submittedName>
</protein>
<dbReference type="InterPro" id="IPR051483">
    <property type="entry name" value="MAP7_domain-containing"/>
</dbReference>
<accession>A0A068WPH9</accession>
<feature type="compositionally biased region" description="Basic and acidic residues" evidence="4">
    <location>
        <begin position="20"/>
        <end position="35"/>
    </location>
</feature>
<evidence type="ECO:0000313" key="6">
    <source>
        <dbReference type="Proteomes" id="UP000492820"/>
    </source>
</evidence>
<dbReference type="WBParaSite" id="EgrG_000489200">
    <property type="protein sequence ID" value="EgrG_000489200"/>
    <property type="gene ID" value="EgrG_000489200"/>
</dbReference>
<dbReference type="PANTHER" id="PTHR15073:SF1">
    <property type="entry name" value="RETICULOCYTE-BINDING PROTEIN HOMOLOG 2A"/>
    <property type="match status" value="1"/>
</dbReference>
<comment type="similarity">
    <text evidence="1">Belongs to the MAP7 family.</text>
</comment>
<dbReference type="Proteomes" id="UP000492820">
    <property type="component" value="Unassembled WGS sequence"/>
</dbReference>
<gene>
    <name evidence="5" type="ORF">EgrG_000489200</name>
</gene>
<feature type="region of interest" description="Disordered" evidence="4">
    <location>
        <begin position="292"/>
        <end position="342"/>
    </location>
</feature>
<dbReference type="CDD" id="cd06503">
    <property type="entry name" value="ATP-synt_Fo_b"/>
    <property type="match status" value="1"/>
</dbReference>
<reference evidence="5 6" key="1">
    <citation type="journal article" date="2013" name="Nature">
        <title>The genomes of four tapeworm species reveal adaptations to parasitism.</title>
        <authorList>
            <person name="Tsai I.J."/>
            <person name="Zarowiecki M."/>
            <person name="Holroyd N."/>
            <person name="Garciarrubio A."/>
            <person name="Sanchez-Flores A."/>
            <person name="Brooks K.L."/>
            <person name="Tracey A."/>
            <person name="Bobes R.J."/>
            <person name="Fragoso G."/>
            <person name="Sciutto E."/>
            <person name="Aslett M."/>
            <person name="Beasley H."/>
            <person name="Bennett H.M."/>
            <person name="Cai J."/>
            <person name="Camicia F."/>
            <person name="Clark R."/>
            <person name="Cucher M."/>
            <person name="De Silva N."/>
            <person name="Day T.A."/>
            <person name="Deplazes P."/>
            <person name="Estrada K."/>
            <person name="Fernandez C."/>
            <person name="Holland P.W."/>
            <person name="Hou J."/>
            <person name="Hu S."/>
            <person name="Huckvale T."/>
            <person name="Hung S.S."/>
            <person name="Kamenetzky L."/>
            <person name="Keane J.A."/>
            <person name="Kiss F."/>
            <person name="Koziol U."/>
            <person name="Lambert O."/>
            <person name="Liu K."/>
            <person name="Luo X."/>
            <person name="Luo Y."/>
            <person name="Macchiaroli N."/>
            <person name="Nichol S."/>
            <person name="Paps J."/>
            <person name="Parkinson J."/>
            <person name="Pouchkina-Stantcheva N."/>
            <person name="Riddiford N."/>
            <person name="Rosenzvit M."/>
            <person name="Salinas G."/>
            <person name="Wasmuth J.D."/>
            <person name="Zamanian M."/>
            <person name="Zheng Y."/>
            <person name="Cai X."/>
            <person name="Soberon X."/>
            <person name="Olson P.D."/>
            <person name="Laclette J.P."/>
            <person name="Brehm K."/>
            <person name="Berriman M."/>
            <person name="Garciarrubio A."/>
            <person name="Bobes R.J."/>
            <person name="Fragoso G."/>
            <person name="Sanchez-Flores A."/>
            <person name="Estrada K."/>
            <person name="Cevallos M.A."/>
            <person name="Morett E."/>
            <person name="Gonzalez V."/>
            <person name="Portillo T."/>
            <person name="Ochoa-Leyva A."/>
            <person name="Jose M.V."/>
            <person name="Sciutto E."/>
            <person name="Landa A."/>
            <person name="Jimenez L."/>
            <person name="Valdes V."/>
            <person name="Carrero J.C."/>
            <person name="Larralde C."/>
            <person name="Morales-Montor J."/>
            <person name="Limon-Lason J."/>
            <person name="Soberon X."/>
            <person name="Laclette J.P."/>
        </authorList>
    </citation>
    <scope>NUCLEOTIDE SEQUENCE [LARGE SCALE GENOMIC DNA]</scope>
</reference>
<feature type="coiled-coil region" evidence="3">
    <location>
        <begin position="523"/>
        <end position="632"/>
    </location>
</feature>
<dbReference type="PANTHER" id="PTHR15073">
    <property type="entry name" value="MICROTUBULE-ASSOCIATED PROTEIN"/>
    <property type="match status" value="1"/>
</dbReference>
<dbReference type="EMBL" id="LK028579">
    <property type="protein sequence ID" value="CDS19573.1"/>
    <property type="molecule type" value="Genomic_DNA"/>
</dbReference>
<organism evidence="5">
    <name type="scientific">Echinococcus granulosus</name>
    <name type="common">Hydatid tapeworm</name>
    <dbReference type="NCBI Taxonomy" id="6210"/>
    <lineage>
        <taxon>Eukaryota</taxon>
        <taxon>Metazoa</taxon>
        <taxon>Spiralia</taxon>
        <taxon>Lophotrochozoa</taxon>
        <taxon>Platyhelminthes</taxon>
        <taxon>Cestoda</taxon>
        <taxon>Eucestoda</taxon>
        <taxon>Cyclophyllidea</taxon>
        <taxon>Taeniidae</taxon>
        <taxon>Echinococcus</taxon>
        <taxon>Echinococcus granulosus group</taxon>
    </lineage>
</organism>